<dbReference type="OrthoDB" id="6084525at2759"/>
<dbReference type="InterPro" id="IPR057092">
    <property type="entry name" value="SAM_KIDINS220"/>
</dbReference>
<evidence type="ECO:0000313" key="3">
    <source>
        <dbReference type="RefSeq" id="XP_025831088.1"/>
    </source>
</evidence>
<evidence type="ECO:0000313" key="2">
    <source>
        <dbReference type="Proteomes" id="UP000192223"/>
    </source>
</evidence>
<dbReference type="InterPro" id="IPR052771">
    <property type="entry name" value="Neurotrophin_sig_adaptor"/>
</dbReference>
<dbReference type="CDD" id="cd09487">
    <property type="entry name" value="SAM_superfamily"/>
    <property type="match status" value="1"/>
</dbReference>
<dbReference type="InParanoid" id="A0A7F5R5M6"/>
<dbReference type="AlphaFoldDB" id="A0A7F5R5M6"/>
<dbReference type="RefSeq" id="XP_025831088.1">
    <property type="nucleotide sequence ID" value="XM_025975303.1"/>
</dbReference>
<dbReference type="Proteomes" id="UP000192223">
    <property type="component" value="Unplaced"/>
</dbReference>
<proteinExistence type="predicted"/>
<protein>
    <submittedName>
        <fullName evidence="3">Kinase D-interacting substrate of 220 kDa B-like</fullName>
    </submittedName>
</protein>
<dbReference type="GeneID" id="112903933"/>
<dbReference type="Pfam" id="PF23307">
    <property type="entry name" value="SAM_KIDINS220"/>
    <property type="match status" value="1"/>
</dbReference>
<dbReference type="GO" id="GO:0019887">
    <property type="term" value="F:protein kinase regulator activity"/>
    <property type="evidence" value="ECO:0007669"/>
    <property type="project" value="TreeGrafter"/>
</dbReference>
<keyword evidence="2" id="KW-1185">Reference proteome</keyword>
<gene>
    <name evidence="3" type="primary">LOC112903933</name>
</gene>
<organism evidence="2 3">
    <name type="scientific">Agrilus planipennis</name>
    <name type="common">Emerald ash borer</name>
    <name type="synonym">Agrilus marcopoli</name>
    <dbReference type="NCBI Taxonomy" id="224129"/>
    <lineage>
        <taxon>Eukaryota</taxon>
        <taxon>Metazoa</taxon>
        <taxon>Ecdysozoa</taxon>
        <taxon>Arthropoda</taxon>
        <taxon>Hexapoda</taxon>
        <taxon>Insecta</taxon>
        <taxon>Pterygota</taxon>
        <taxon>Neoptera</taxon>
        <taxon>Endopterygota</taxon>
        <taxon>Coleoptera</taxon>
        <taxon>Polyphaga</taxon>
        <taxon>Elateriformia</taxon>
        <taxon>Buprestoidea</taxon>
        <taxon>Buprestidae</taxon>
        <taxon>Agrilinae</taxon>
        <taxon>Agrilus</taxon>
    </lineage>
</organism>
<sequence length="186" mass="20866">MPTNWGNNNQDWQNASAVNRRRTFARPSVPVPPTVVYPNATTLVNWQQPWGDPLSMNTVRHPFSLAPITEIAPEILETKLSSLNVAGVCDLLSNIPDLHAAALESYSKVIQENNISGRVLLHCDLDELKKILKMNFGDWEIFKMLIVSLREQELSSVVTHREIKPRPLGITKQAASTTTRERKGTT</sequence>
<dbReference type="Gene3D" id="1.10.150.50">
    <property type="entry name" value="Transcription Factor, Ets-1"/>
    <property type="match status" value="1"/>
</dbReference>
<reference evidence="3" key="1">
    <citation type="submission" date="2025-08" db="UniProtKB">
        <authorList>
            <consortium name="RefSeq"/>
        </authorList>
    </citation>
    <scope>IDENTIFICATION</scope>
    <source>
        <tissue evidence="3">Entire body</tissue>
    </source>
</reference>
<feature type="domain" description="Kinase D-interacting substrate of 220 kDa-like SAM" evidence="1">
    <location>
        <begin position="78"/>
        <end position="157"/>
    </location>
</feature>
<evidence type="ECO:0000259" key="1">
    <source>
        <dbReference type="Pfam" id="PF23307"/>
    </source>
</evidence>
<name>A0A7F5R5M6_AGRPL</name>
<dbReference type="KEGG" id="apln:112903933"/>
<dbReference type="InterPro" id="IPR013761">
    <property type="entry name" value="SAM/pointed_sf"/>
</dbReference>
<dbReference type="PANTHER" id="PTHR24116">
    <property type="entry name" value="KINASE D-INTERACTING SUBSTRATE OF 220 KDA"/>
    <property type="match status" value="1"/>
</dbReference>
<dbReference type="GO" id="GO:0030165">
    <property type="term" value="F:PDZ domain binding"/>
    <property type="evidence" value="ECO:0007669"/>
    <property type="project" value="TreeGrafter"/>
</dbReference>
<dbReference type="SUPFAM" id="SSF47769">
    <property type="entry name" value="SAM/Pointed domain"/>
    <property type="match status" value="1"/>
</dbReference>
<dbReference type="PANTHER" id="PTHR24116:SF0">
    <property type="entry name" value="KINASE D-INTERACTING SUBSTRATE OF 220 KDA"/>
    <property type="match status" value="1"/>
</dbReference>
<accession>A0A7F5R5M6</accession>